<dbReference type="InterPro" id="IPR019995">
    <property type="entry name" value="Cellulose_BcsF/YhjT"/>
</dbReference>
<feature type="transmembrane region" description="Helical" evidence="1">
    <location>
        <begin position="6"/>
        <end position="25"/>
    </location>
</feature>
<keyword evidence="5" id="KW-1185">Reference proteome</keyword>
<evidence type="ECO:0000256" key="1">
    <source>
        <dbReference type="SAM" id="Phobius"/>
    </source>
</evidence>
<keyword evidence="1" id="KW-1133">Transmembrane helix</keyword>
<dbReference type="EMBL" id="JBFQXQ010000004">
    <property type="protein sequence ID" value="MEX3174754.1"/>
    <property type="molecule type" value="Genomic_DNA"/>
</dbReference>
<evidence type="ECO:0000313" key="3">
    <source>
        <dbReference type="EMBL" id="SUI60004.1"/>
    </source>
</evidence>
<evidence type="ECO:0000313" key="4">
    <source>
        <dbReference type="Proteomes" id="UP000255529"/>
    </source>
</evidence>
<accession>A0A2X2H3C2</accession>
<dbReference type="NCBIfam" id="TIGR03493">
    <property type="entry name" value="cellullose_BcsF"/>
    <property type="match status" value="1"/>
</dbReference>
<dbReference type="Pfam" id="PF11120">
    <property type="entry name" value="CBP_BcsF"/>
    <property type="match status" value="1"/>
</dbReference>
<dbReference type="EMBL" id="UGYN01000002">
    <property type="protein sequence ID" value="SUI60004.1"/>
    <property type="molecule type" value="Genomic_DNA"/>
</dbReference>
<proteinExistence type="predicted"/>
<reference evidence="2 5" key="2">
    <citation type="submission" date="2024-07" db="EMBL/GenBank/DDBJ databases">
        <title>Genomes of novel Serratia strains from suburban soil.</title>
        <authorList>
            <person name="Markert E.X."/>
            <person name="Severe K."/>
            <person name="Severe L."/>
            <person name="Twing K.I."/>
            <person name="Ward L.M."/>
        </authorList>
    </citation>
    <scope>NUCLEOTIDE SEQUENCE [LARGE SCALE GENOMIC DNA]</scope>
    <source>
        <strain evidence="2 5">3C-UT</strain>
    </source>
</reference>
<dbReference type="Proteomes" id="UP001558101">
    <property type="component" value="Unassembled WGS sequence"/>
</dbReference>
<dbReference type="Proteomes" id="UP000255529">
    <property type="component" value="Unassembled WGS sequence"/>
</dbReference>
<reference evidence="3 4" key="1">
    <citation type="submission" date="2018-06" db="EMBL/GenBank/DDBJ databases">
        <authorList>
            <consortium name="Pathogen Informatics"/>
            <person name="Doyle S."/>
        </authorList>
    </citation>
    <scope>NUCLEOTIDE SEQUENCE [LARGE SCALE GENOMIC DNA]</scope>
    <source>
        <strain evidence="3 4">NCTC11544</strain>
    </source>
</reference>
<dbReference type="RefSeq" id="WP_017891241.1">
    <property type="nucleotide sequence ID" value="NZ_CAMIRA010000007.1"/>
</dbReference>
<dbReference type="GeneID" id="74948377"/>
<name>A0A2X2H3C2_9GAMM</name>
<sequence>MLNLSDIVQLIILCAIIFIPLGYAFHRRFPHWRQYWQNLLLSPRYLKSAGLWVREGSSSQIKRKNSHEANK</sequence>
<dbReference type="AlphaFoldDB" id="A0A2X2H3C2"/>
<gene>
    <name evidence="2" type="primary">bcsF</name>
    <name evidence="2" type="ORF">AB4M04_22035</name>
    <name evidence="3" type="ORF">NCTC11544_02152</name>
</gene>
<evidence type="ECO:0000313" key="5">
    <source>
        <dbReference type="Proteomes" id="UP001558101"/>
    </source>
</evidence>
<keyword evidence="1" id="KW-0472">Membrane</keyword>
<evidence type="ECO:0000313" key="2">
    <source>
        <dbReference type="EMBL" id="MEX3174754.1"/>
    </source>
</evidence>
<keyword evidence="1" id="KW-0812">Transmembrane</keyword>
<protein>
    <submittedName>
        <fullName evidence="3">Celllulose biosynthesis operon protein BcsF/YhjT</fullName>
    </submittedName>
    <submittedName>
        <fullName evidence="2">Cellulose biosynthesis protein BcsF</fullName>
    </submittedName>
</protein>
<organism evidence="3 4">
    <name type="scientific">Serratia quinivorans</name>
    <dbReference type="NCBI Taxonomy" id="137545"/>
    <lineage>
        <taxon>Bacteria</taxon>
        <taxon>Pseudomonadati</taxon>
        <taxon>Pseudomonadota</taxon>
        <taxon>Gammaproteobacteria</taxon>
        <taxon>Enterobacterales</taxon>
        <taxon>Yersiniaceae</taxon>
        <taxon>Serratia</taxon>
    </lineage>
</organism>